<dbReference type="EMBL" id="AZBU02000003">
    <property type="protein sequence ID" value="TKR88735.1"/>
    <property type="molecule type" value="Genomic_DNA"/>
</dbReference>
<evidence type="ECO:0000313" key="3">
    <source>
        <dbReference type="Proteomes" id="UP000298663"/>
    </source>
</evidence>
<reference evidence="2" key="1">
    <citation type="submission" date="2013-11" db="EMBL/GenBank/DDBJ databases">
        <authorList>
            <person name="Sternberg P."/>
            <person name="Dillman A."/>
            <person name="Macchietto M."/>
        </authorList>
    </citation>
    <scope>NUCLEOTIDE SEQUENCE</scope>
    <source>
        <strain evidence="2">ALL</strain>
    </source>
</reference>
<accession>A0A4U5NYK1</accession>
<evidence type="ECO:0000313" key="2">
    <source>
        <dbReference type="EMBL" id="TKR88739.1"/>
    </source>
</evidence>
<dbReference type="AlphaFoldDB" id="A0A4U5NYK1"/>
<gene>
    <name evidence="1" type="ORF">L596_012933</name>
    <name evidence="2" type="ORF">L596_012937</name>
</gene>
<dbReference type="EMBL" id="AZBU02000003">
    <property type="protein sequence ID" value="TKR88739.1"/>
    <property type="molecule type" value="Genomic_DNA"/>
</dbReference>
<keyword evidence="3" id="KW-1185">Reference proteome</keyword>
<proteinExistence type="predicted"/>
<sequence>MSNSYFFRSPLARPPPGLLIPMSHSPPKMQIGDLFRLLPASSKHLRLSSTTRNVPLEFCSLFSHSNLQTPLLSARVFCDLESLLV</sequence>
<dbReference type="Proteomes" id="UP000298663">
    <property type="component" value="Unassembled WGS sequence"/>
</dbReference>
<organism evidence="2 3">
    <name type="scientific">Steinernema carpocapsae</name>
    <name type="common">Entomopathogenic nematode</name>
    <dbReference type="NCBI Taxonomy" id="34508"/>
    <lineage>
        <taxon>Eukaryota</taxon>
        <taxon>Metazoa</taxon>
        <taxon>Ecdysozoa</taxon>
        <taxon>Nematoda</taxon>
        <taxon>Chromadorea</taxon>
        <taxon>Rhabditida</taxon>
        <taxon>Tylenchina</taxon>
        <taxon>Panagrolaimomorpha</taxon>
        <taxon>Strongyloidoidea</taxon>
        <taxon>Steinernematidae</taxon>
        <taxon>Steinernema</taxon>
    </lineage>
</organism>
<protein>
    <submittedName>
        <fullName evidence="2">Uncharacterized protein</fullName>
    </submittedName>
</protein>
<name>A0A4U5NYK1_STECR</name>
<evidence type="ECO:0000313" key="1">
    <source>
        <dbReference type="EMBL" id="TKR88735.1"/>
    </source>
</evidence>
<reference evidence="2" key="3">
    <citation type="journal article" date="2019" name="G3 (Bethesda)">
        <title>Hybrid Assembly of the Genome of the Entomopathogenic Nematode Steinernema carpocapsae Identifies the X-Chromosome.</title>
        <authorList>
            <person name="Serra L."/>
            <person name="Macchietto M."/>
            <person name="Macias-Munoz A."/>
            <person name="McGill C.J."/>
            <person name="Rodriguez I.M."/>
            <person name="Rodriguez B."/>
            <person name="Murad R."/>
            <person name="Mortazavi A."/>
        </authorList>
    </citation>
    <scope>NUCLEOTIDE SEQUENCE</scope>
    <source>
        <strain evidence="2">ALL</strain>
    </source>
</reference>
<comment type="caution">
    <text evidence="2">The sequence shown here is derived from an EMBL/GenBank/DDBJ whole genome shotgun (WGS) entry which is preliminary data.</text>
</comment>
<reference evidence="2 3" key="2">
    <citation type="journal article" date="2015" name="Genome Biol.">
        <title>Comparative genomics of Steinernema reveals deeply conserved gene regulatory networks.</title>
        <authorList>
            <person name="Dillman A.R."/>
            <person name="Macchietto M."/>
            <person name="Porter C.F."/>
            <person name="Rogers A."/>
            <person name="Williams B."/>
            <person name="Antoshechkin I."/>
            <person name="Lee M.M."/>
            <person name="Goodwin Z."/>
            <person name="Lu X."/>
            <person name="Lewis E.E."/>
            <person name="Goodrich-Blair H."/>
            <person name="Stock S.P."/>
            <person name="Adams B.J."/>
            <person name="Sternberg P.W."/>
            <person name="Mortazavi A."/>
        </authorList>
    </citation>
    <scope>NUCLEOTIDE SEQUENCE [LARGE SCALE GENOMIC DNA]</scope>
    <source>
        <strain evidence="2 3">ALL</strain>
    </source>
</reference>